<sequence>MMRVLKRVMLVGCCALLGACGEEEGAQDAGNPPRYAIQVHIPLETDPCGVTTAMASFDVPIESVPLDVDKDSIHGAMLDVPVGPQHPVYVSAYNGSGLLVYSGNSSVDVDTEGEGAASIFMFSHPQNCPGAGSDGIRIIGLLRTGRIDTASSF</sequence>
<name>A0A3A8IH99_9BACT</name>
<comment type="caution">
    <text evidence="1">The sequence shown here is derived from an EMBL/GenBank/DDBJ whole genome shotgun (WGS) entry which is preliminary data.</text>
</comment>
<gene>
    <name evidence="1" type="ORF">D7V88_31650</name>
</gene>
<evidence type="ECO:0000313" key="1">
    <source>
        <dbReference type="EMBL" id="RKG76883.1"/>
    </source>
</evidence>
<dbReference type="AlphaFoldDB" id="A0A3A8IH99"/>
<dbReference type="Proteomes" id="UP000268094">
    <property type="component" value="Unassembled WGS sequence"/>
</dbReference>
<accession>A0A3A8IH99</accession>
<dbReference type="PROSITE" id="PS51257">
    <property type="entry name" value="PROKAR_LIPOPROTEIN"/>
    <property type="match status" value="1"/>
</dbReference>
<organism evidence="1 2">
    <name type="scientific">Corallococcus terminator</name>
    <dbReference type="NCBI Taxonomy" id="2316733"/>
    <lineage>
        <taxon>Bacteria</taxon>
        <taxon>Pseudomonadati</taxon>
        <taxon>Myxococcota</taxon>
        <taxon>Myxococcia</taxon>
        <taxon>Myxococcales</taxon>
        <taxon>Cystobacterineae</taxon>
        <taxon>Myxococcaceae</taxon>
        <taxon>Corallococcus</taxon>
    </lineage>
</organism>
<evidence type="ECO:0008006" key="3">
    <source>
        <dbReference type="Google" id="ProtNLM"/>
    </source>
</evidence>
<reference evidence="2" key="1">
    <citation type="submission" date="2018-09" db="EMBL/GenBank/DDBJ databases">
        <authorList>
            <person name="Livingstone P.G."/>
            <person name="Whitworth D.E."/>
        </authorList>
    </citation>
    <scope>NUCLEOTIDE SEQUENCE [LARGE SCALE GENOMIC DNA]</scope>
    <source>
        <strain evidence="2">CA054A</strain>
    </source>
</reference>
<evidence type="ECO:0000313" key="2">
    <source>
        <dbReference type="Proteomes" id="UP000268094"/>
    </source>
</evidence>
<protein>
    <recommendedName>
        <fullName evidence="3">Lipoprotein</fullName>
    </recommendedName>
</protein>
<dbReference type="EMBL" id="RAVZ01000294">
    <property type="protein sequence ID" value="RKG76883.1"/>
    <property type="molecule type" value="Genomic_DNA"/>
</dbReference>
<keyword evidence="2" id="KW-1185">Reference proteome</keyword>
<proteinExistence type="predicted"/>